<dbReference type="Pfam" id="PF07723">
    <property type="entry name" value="LRR_2"/>
    <property type="match status" value="1"/>
</dbReference>
<name>A0A8K0MFB3_9ROSA</name>
<dbReference type="InterPro" id="IPR001810">
    <property type="entry name" value="F-box_dom"/>
</dbReference>
<dbReference type="EMBL" id="VOIH02000006">
    <property type="protein sequence ID" value="KAF3443841.1"/>
    <property type="molecule type" value="Genomic_DNA"/>
</dbReference>
<dbReference type="Pfam" id="PF23622">
    <property type="entry name" value="LRR_At1g61320_AtMIF1"/>
    <property type="match status" value="1"/>
</dbReference>
<reference evidence="3" key="1">
    <citation type="submission" date="2020-03" db="EMBL/GenBank/DDBJ databases">
        <title>A high-quality chromosome-level genome assembly of a woody plant with both climbing and erect habits, Rhamnella rubrinervis.</title>
        <authorList>
            <person name="Lu Z."/>
            <person name="Yang Y."/>
            <person name="Zhu X."/>
            <person name="Sun Y."/>
        </authorList>
    </citation>
    <scope>NUCLEOTIDE SEQUENCE</scope>
    <source>
        <strain evidence="3">BYM</strain>
        <tissue evidence="3">Leaf</tissue>
    </source>
</reference>
<sequence>MATKEIRKHRKEKGGNGPKNLGVDRISRLPDPLLHCILSSLPTIYVVRTSILAKRWRRVWISIPVLYFEEFNNVTFQGTVKNIRRRFFKFVDNFLLCRKVGNQFSRDTLVMTRFKLDMHYHSGIRITKKIDDWLKFAVGGNVEELDLRIKPSYKTRYYQIPYSTVLNSRSLTLLRLKHMKLEILFPVSLPSLKALYFKNVEFDDETLQNLISGCPIIEDLHLSMKSYSSISGVNFAACGTLRTLSLSSVKFTGEWLEDQISRLPLVERLTLDDCIGLGHFSIHSISLKSLVIDIYDTIEATFSTPNLVRFRYNFHEESIISIDAPKLLEAIIDFQLYIYTYGTWYYDLIRFLSNLSYLKKMTLSTYSEQVIIIPENVRNICRSPLPDLKHMKVKISKRDYALNKTSELKLRDALLWCAPSVETLEIV</sequence>
<dbReference type="AlphaFoldDB" id="A0A8K0MFB3"/>
<evidence type="ECO:0000259" key="2">
    <source>
        <dbReference type="PROSITE" id="PS50181"/>
    </source>
</evidence>
<organism evidence="3 4">
    <name type="scientific">Rhamnella rubrinervis</name>
    <dbReference type="NCBI Taxonomy" id="2594499"/>
    <lineage>
        <taxon>Eukaryota</taxon>
        <taxon>Viridiplantae</taxon>
        <taxon>Streptophyta</taxon>
        <taxon>Embryophyta</taxon>
        <taxon>Tracheophyta</taxon>
        <taxon>Spermatophyta</taxon>
        <taxon>Magnoliopsida</taxon>
        <taxon>eudicotyledons</taxon>
        <taxon>Gunneridae</taxon>
        <taxon>Pentapetalae</taxon>
        <taxon>rosids</taxon>
        <taxon>fabids</taxon>
        <taxon>Rosales</taxon>
        <taxon>Rhamnaceae</taxon>
        <taxon>rhamnoid group</taxon>
        <taxon>Rhamneae</taxon>
        <taxon>Rhamnella</taxon>
    </lineage>
</organism>
<dbReference type="SUPFAM" id="SSF81383">
    <property type="entry name" value="F-box domain"/>
    <property type="match status" value="1"/>
</dbReference>
<dbReference type="Gene3D" id="3.80.10.10">
    <property type="entry name" value="Ribonuclease Inhibitor"/>
    <property type="match status" value="1"/>
</dbReference>
<dbReference type="InterPro" id="IPR055357">
    <property type="entry name" value="LRR_At1g61320_AtMIF1"/>
</dbReference>
<keyword evidence="4" id="KW-1185">Reference proteome</keyword>
<dbReference type="CDD" id="cd22160">
    <property type="entry name" value="F-box_AtFBL13-like"/>
    <property type="match status" value="1"/>
</dbReference>
<evidence type="ECO:0000256" key="1">
    <source>
        <dbReference type="SAM" id="MobiDB-lite"/>
    </source>
</evidence>
<feature type="region of interest" description="Disordered" evidence="1">
    <location>
        <begin position="1"/>
        <end position="23"/>
    </location>
</feature>
<dbReference type="Pfam" id="PF00646">
    <property type="entry name" value="F-box"/>
    <property type="match status" value="1"/>
</dbReference>
<evidence type="ECO:0000313" key="3">
    <source>
        <dbReference type="EMBL" id="KAF3443841.1"/>
    </source>
</evidence>
<dbReference type="PANTHER" id="PTHR34223:SF51">
    <property type="entry name" value="OS06G0556300 PROTEIN"/>
    <property type="match status" value="1"/>
</dbReference>
<protein>
    <recommendedName>
        <fullName evidence="2">F-box domain-containing protein</fullName>
    </recommendedName>
</protein>
<dbReference type="InterPro" id="IPR032675">
    <property type="entry name" value="LRR_dom_sf"/>
</dbReference>
<dbReference type="InterPro" id="IPR053197">
    <property type="entry name" value="F-box_SCFL_complex_component"/>
</dbReference>
<dbReference type="OrthoDB" id="1194198at2759"/>
<evidence type="ECO:0000313" key="4">
    <source>
        <dbReference type="Proteomes" id="UP000796880"/>
    </source>
</evidence>
<dbReference type="SUPFAM" id="SSF52047">
    <property type="entry name" value="RNI-like"/>
    <property type="match status" value="1"/>
</dbReference>
<dbReference type="PANTHER" id="PTHR34223">
    <property type="entry name" value="OS11G0201299 PROTEIN"/>
    <property type="match status" value="1"/>
</dbReference>
<comment type="caution">
    <text evidence="3">The sequence shown here is derived from an EMBL/GenBank/DDBJ whole genome shotgun (WGS) entry which is preliminary data.</text>
</comment>
<dbReference type="InterPro" id="IPR036047">
    <property type="entry name" value="F-box-like_dom_sf"/>
</dbReference>
<gene>
    <name evidence="3" type="ORF">FNV43_RR13531</name>
</gene>
<dbReference type="InterPro" id="IPR013101">
    <property type="entry name" value="LRR_PRU1-like"/>
</dbReference>
<dbReference type="InterPro" id="IPR053781">
    <property type="entry name" value="F-box_AtFBL13-like"/>
</dbReference>
<proteinExistence type="predicted"/>
<accession>A0A8K0MFB3</accession>
<feature type="domain" description="F-box" evidence="2">
    <location>
        <begin position="23"/>
        <end position="71"/>
    </location>
</feature>
<dbReference type="PROSITE" id="PS50181">
    <property type="entry name" value="FBOX"/>
    <property type="match status" value="1"/>
</dbReference>
<dbReference type="Proteomes" id="UP000796880">
    <property type="component" value="Unassembled WGS sequence"/>
</dbReference>
<feature type="compositionally biased region" description="Basic residues" evidence="1">
    <location>
        <begin position="1"/>
        <end position="12"/>
    </location>
</feature>